<evidence type="ECO:0000256" key="2">
    <source>
        <dbReference type="ARBA" id="ARBA00022475"/>
    </source>
</evidence>
<gene>
    <name evidence="18" type="ORF">P5673_017206</name>
</gene>
<evidence type="ECO:0000256" key="1">
    <source>
        <dbReference type="ARBA" id="ARBA00022448"/>
    </source>
</evidence>
<keyword evidence="3 14" id="KW-0812">Transmembrane</keyword>
<feature type="domain" description="Neurotransmitter-gated ion-channel transmembrane" evidence="17">
    <location>
        <begin position="243"/>
        <end position="371"/>
    </location>
</feature>
<comment type="caution">
    <text evidence="18">The sequence shown here is derived from an EMBL/GenBank/DDBJ whole genome shotgun (WGS) entry which is preliminary data.</text>
</comment>
<dbReference type="SUPFAM" id="SSF63712">
    <property type="entry name" value="Nicotinic receptor ligand binding domain-like"/>
    <property type="match status" value="1"/>
</dbReference>
<feature type="transmembrane region" description="Helical" evidence="14">
    <location>
        <begin position="424"/>
        <end position="442"/>
    </location>
</feature>
<reference evidence="18" key="1">
    <citation type="journal article" date="2023" name="G3 (Bethesda)">
        <title>Whole genome assembly and annotation of the endangered Caribbean coral Acropora cervicornis.</title>
        <authorList>
            <person name="Selwyn J.D."/>
            <person name="Vollmer S.V."/>
        </authorList>
    </citation>
    <scope>NUCLEOTIDE SEQUENCE</scope>
    <source>
        <strain evidence="18">K2</strain>
    </source>
</reference>
<keyword evidence="14" id="KW-0732">Signal</keyword>
<reference evidence="18" key="2">
    <citation type="journal article" date="2023" name="Science">
        <title>Genomic signatures of disease resistance in endangered staghorn corals.</title>
        <authorList>
            <person name="Vollmer S.V."/>
            <person name="Selwyn J.D."/>
            <person name="Despard B.A."/>
            <person name="Roesel C.L."/>
        </authorList>
    </citation>
    <scope>NUCLEOTIDE SEQUENCE</scope>
    <source>
        <strain evidence="18">K2</strain>
    </source>
</reference>
<feature type="signal peptide" evidence="14">
    <location>
        <begin position="1"/>
        <end position="19"/>
    </location>
</feature>
<dbReference type="Pfam" id="PF02932">
    <property type="entry name" value="Neur_chan_memb"/>
    <property type="match status" value="1"/>
</dbReference>
<keyword evidence="5" id="KW-0770">Synapse</keyword>
<dbReference type="PRINTS" id="PR00254">
    <property type="entry name" value="NICOTINICR"/>
</dbReference>
<evidence type="ECO:0000256" key="4">
    <source>
        <dbReference type="ARBA" id="ARBA00022989"/>
    </source>
</evidence>
<evidence type="ECO:0000256" key="13">
    <source>
        <dbReference type="ARBA" id="ARBA00034099"/>
    </source>
</evidence>
<feature type="domain" description="Neurotransmitter-gated ion-channel ligand-binding" evidence="16">
    <location>
        <begin position="23"/>
        <end position="236"/>
    </location>
</feature>
<evidence type="ECO:0000256" key="7">
    <source>
        <dbReference type="ARBA" id="ARBA00023136"/>
    </source>
</evidence>
<dbReference type="Gene3D" id="1.20.58.390">
    <property type="entry name" value="Neurotransmitter-gated ion-channel transmembrane domain"/>
    <property type="match status" value="2"/>
</dbReference>
<evidence type="ECO:0000256" key="11">
    <source>
        <dbReference type="ARBA" id="ARBA00023286"/>
    </source>
</evidence>
<dbReference type="GO" id="GO:0004888">
    <property type="term" value="F:transmembrane signaling receptor activity"/>
    <property type="evidence" value="ECO:0007669"/>
    <property type="project" value="InterPro"/>
</dbReference>
<keyword evidence="12 14" id="KW-0407">Ion channel</keyword>
<dbReference type="AlphaFoldDB" id="A0AAD9V3S7"/>
<evidence type="ECO:0000256" key="8">
    <source>
        <dbReference type="ARBA" id="ARBA00023157"/>
    </source>
</evidence>
<dbReference type="InterPro" id="IPR006029">
    <property type="entry name" value="Neurotrans-gated_channel_TM"/>
</dbReference>
<evidence type="ECO:0000256" key="6">
    <source>
        <dbReference type="ARBA" id="ARBA00023065"/>
    </source>
</evidence>
<dbReference type="InterPro" id="IPR006201">
    <property type="entry name" value="Neur_channel"/>
</dbReference>
<evidence type="ECO:0000256" key="14">
    <source>
        <dbReference type="RuleBase" id="RU000687"/>
    </source>
</evidence>
<proteinExistence type="inferred from homology"/>
<evidence type="ECO:0000313" key="18">
    <source>
        <dbReference type="EMBL" id="KAK2560224.1"/>
    </source>
</evidence>
<sequence>MGVVLLVLLAAALSGQVICFHERELVEKLLQNYHKGLRPIPANSSRAKSPTLVNISIKLVQIFEMDVKKQVLITSVWLKQAWFDPALRWNESNHAGIDEVSLSPLEVWVPDTVLLNNADTSGMGKPVGMNNPLLVTSYGTVRWLAPVILKSSCKLDVRYFPFDEQFCRLKFASWTYGSSTMHLKPEETEILQNYTESGEWNLERVYPLTSLSKSTRIRHTESKFAVTYVIHIRRKVFYYFVYLIAPCILTSFMTLIVFTLPPESGERMVVGVTILLSLIVFFLLASTHIPETSEAVPLIGRYYASTIIEITCALVLTCWVLRFHHYNTSVGKVPTWVRVYILGYVAKVVRYKVPDQNRATAEGIEEGGDGDTAGNDTTESSLARRRLPKEPSGITMMAKRVLRKAEEENTQEEWQLAARVVNRLFLICYLVAVVLSIFGVFLDVPGVLVARPLPPTTGDD</sequence>
<dbReference type="PROSITE" id="PS00236">
    <property type="entry name" value="NEUROTR_ION_CHANNEL"/>
    <property type="match status" value="1"/>
</dbReference>
<keyword evidence="7 14" id="KW-0472">Membrane</keyword>
<dbReference type="EMBL" id="JARQWQ010000037">
    <property type="protein sequence ID" value="KAK2560224.1"/>
    <property type="molecule type" value="Genomic_DNA"/>
</dbReference>
<evidence type="ECO:0000256" key="12">
    <source>
        <dbReference type="ARBA" id="ARBA00023303"/>
    </source>
</evidence>
<dbReference type="Proteomes" id="UP001249851">
    <property type="component" value="Unassembled WGS sequence"/>
</dbReference>
<dbReference type="FunFam" id="2.70.170.10:FF:000028">
    <property type="entry name" value="AcetylCholine Receptor"/>
    <property type="match status" value="1"/>
</dbReference>
<keyword evidence="4 14" id="KW-1133">Transmembrane helix</keyword>
<dbReference type="Gene3D" id="2.70.170.10">
    <property type="entry name" value="Neurotransmitter-gated ion-channel ligand-binding domain"/>
    <property type="match status" value="1"/>
</dbReference>
<comment type="subcellular location">
    <subcellularLocation>
        <location evidence="13">Synaptic cell membrane</location>
        <topology evidence="13">Multi-pass membrane protein</topology>
    </subcellularLocation>
</comment>
<keyword evidence="8" id="KW-1015">Disulfide bond</keyword>
<dbReference type="Pfam" id="PF02931">
    <property type="entry name" value="Neur_chan_LBD"/>
    <property type="match status" value="1"/>
</dbReference>
<keyword evidence="11" id="KW-1071">Ligand-gated ion channel</keyword>
<dbReference type="InterPro" id="IPR038050">
    <property type="entry name" value="Neuro_actylchol_rec"/>
</dbReference>
<dbReference type="InterPro" id="IPR036734">
    <property type="entry name" value="Neur_chan_lig-bd_sf"/>
</dbReference>
<dbReference type="InterPro" id="IPR018000">
    <property type="entry name" value="Neurotransmitter_ion_chnl_CS"/>
</dbReference>
<evidence type="ECO:0000256" key="9">
    <source>
        <dbReference type="ARBA" id="ARBA00023170"/>
    </source>
</evidence>
<keyword evidence="19" id="KW-1185">Reference proteome</keyword>
<evidence type="ECO:0000256" key="10">
    <source>
        <dbReference type="ARBA" id="ARBA00023180"/>
    </source>
</evidence>
<dbReference type="CDD" id="cd19051">
    <property type="entry name" value="LGIC_TM_cation"/>
    <property type="match status" value="1"/>
</dbReference>
<dbReference type="InterPro" id="IPR036719">
    <property type="entry name" value="Neuro-gated_channel_TM_sf"/>
</dbReference>
<accession>A0AAD9V3S7</accession>
<dbReference type="GO" id="GO:0045211">
    <property type="term" value="C:postsynaptic membrane"/>
    <property type="evidence" value="ECO:0007669"/>
    <property type="project" value="InterPro"/>
</dbReference>
<feature type="transmembrane region" description="Helical" evidence="14">
    <location>
        <begin position="270"/>
        <end position="290"/>
    </location>
</feature>
<dbReference type="InterPro" id="IPR006202">
    <property type="entry name" value="Neur_chan_lig-bd"/>
</dbReference>
<evidence type="ECO:0000256" key="5">
    <source>
        <dbReference type="ARBA" id="ARBA00023018"/>
    </source>
</evidence>
<feature type="chain" id="PRO_5041777684" evidence="14">
    <location>
        <begin position="20"/>
        <end position="460"/>
    </location>
</feature>
<evidence type="ECO:0000259" key="16">
    <source>
        <dbReference type="Pfam" id="PF02931"/>
    </source>
</evidence>
<evidence type="ECO:0000256" key="15">
    <source>
        <dbReference type="SAM" id="MobiDB-lite"/>
    </source>
</evidence>
<feature type="region of interest" description="Disordered" evidence="15">
    <location>
        <begin position="361"/>
        <end position="385"/>
    </location>
</feature>
<dbReference type="PANTHER" id="PTHR18945">
    <property type="entry name" value="NEUROTRANSMITTER GATED ION CHANNEL"/>
    <property type="match status" value="1"/>
</dbReference>
<keyword evidence="10" id="KW-0325">Glycoprotein</keyword>
<name>A0AAD9V3S7_ACRCE</name>
<evidence type="ECO:0000259" key="17">
    <source>
        <dbReference type="Pfam" id="PF02932"/>
    </source>
</evidence>
<protein>
    <submittedName>
        <fullName evidence="18">Neuronal acetylcholine receptor subunit alpha-7</fullName>
    </submittedName>
</protein>
<dbReference type="PRINTS" id="PR00252">
    <property type="entry name" value="NRIONCHANNEL"/>
</dbReference>
<feature type="transmembrane region" description="Helical" evidence="14">
    <location>
        <begin position="236"/>
        <end position="258"/>
    </location>
</feature>
<keyword evidence="9 18" id="KW-0675">Receptor</keyword>
<evidence type="ECO:0000313" key="19">
    <source>
        <dbReference type="Proteomes" id="UP001249851"/>
    </source>
</evidence>
<dbReference type="CDD" id="cd18997">
    <property type="entry name" value="LGIC_ECD_nAChR"/>
    <property type="match status" value="1"/>
</dbReference>
<keyword evidence="6 14" id="KW-0406">Ion transport</keyword>
<comment type="similarity">
    <text evidence="14">Belongs to the ligand-gated ion channel (TC 1.A.9) family.</text>
</comment>
<dbReference type="GO" id="GO:0022848">
    <property type="term" value="F:acetylcholine-gated monoatomic cation-selective channel activity"/>
    <property type="evidence" value="ECO:0007669"/>
    <property type="project" value="InterPro"/>
</dbReference>
<dbReference type="FunFam" id="1.20.58.390:FF:000043">
    <property type="entry name" value="AcetylCholine Receptor"/>
    <property type="match status" value="1"/>
</dbReference>
<keyword evidence="2" id="KW-1003">Cell membrane</keyword>
<evidence type="ECO:0000256" key="3">
    <source>
        <dbReference type="ARBA" id="ARBA00022692"/>
    </source>
</evidence>
<organism evidence="18 19">
    <name type="scientific">Acropora cervicornis</name>
    <name type="common">Staghorn coral</name>
    <dbReference type="NCBI Taxonomy" id="6130"/>
    <lineage>
        <taxon>Eukaryota</taxon>
        <taxon>Metazoa</taxon>
        <taxon>Cnidaria</taxon>
        <taxon>Anthozoa</taxon>
        <taxon>Hexacorallia</taxon>
        <taxon>Scleractinia</taxon>
        <taxon>Astrocoeniina</taxon>
        <taxon>Acroporidae</taxon>
        <taxon>Acropora</taxon>
    </lineage>
</organism>
<keyword evidence="1 14" id="KW-0813">Transport</keyword>
<feature type="transmembrane region" description="Helical" evidence="14">
    <location>
        <begin position="302"/>
        <end position="321"/>
    </location>
</feature>
<dbReference type="SUPFAM" id="SSF90112">
    <property type="entry name" value="Neurotransmitter-gated ion-channel transmembrane pore"/>
    <property type="match status" value="1"/>
</dbReference>
<dbReference type="InterPro" id="IPR002394">
    <property type="entry name" value="Nicotinic_acetylcholine_rcpt"/>
</dbReference>